<organism evidence="2">
    <name type="scientific">Arthrobacter saudimassiliensis</name>
    <dbReference type="NCBI Taxonomy" id="1461584"/>
    <lineage>
        <taxon>Bacteria</taxon>
        <taxon>Bacillati</taxon>
        <taxon>Actinomycetota</taxon>
        <taxon>Actinomycetes</taxon>
        <taxon>Micrococcales</taxon>
        <taxon>Micrococcaceae</taxon>
        <taxon>Arthrobacter</taxon>
    </lineage>
</organism>
<dbReference type="InterPro" id="IPR008254">
    <property type="entry name" value="Flavodoxin/NO_synth"/>
</dbReference>
<proteinExistence type="predicted"/>
<dbReference type="EMBL" id="LN483072">
    <property type="protein sequence ID" value="CEA09326.1"/>
    <property type="molecule type" value="Genomic_DNA"/>
</dbReference>
<dbReference type="InterPro" id="IPR001226">
    <property type="entry name" value="Flavodoxin_CS"/>
</dbReference>
<dbReference type="PATRIC" id="fig|1461584.3.peg.2667"/>
<feature type="domain" description="Flavodoxin-like" evidence="1">
    <location>
        <begin position="3"/>
        <end position="143"/>
    </location>
</feature>
<evidence type="ECO:0000313" key="2">
    <source>
        <dbReference type="EMBL" id="CEA09326.1"/>
    </source>
</evidence>
<evidence type="ECO:0000259" key="1">
    <source>
        <dbReference type="PROSITE" id="PS50902"/>
    </source>
</evidence>
<dbReference type="GO" id="GO:0010181">
    <property type="term" value="F:FMN binding"/>
    <property type="evidence" value="ECO:0007669"/>
    <property type="project" value="InterPro"/>
</dbReference>
<dbReference type="GO" id="GO:0009055">
    <property type="term" value="F:electron transfer activity"/>
    <property type="evidence" value="ECO:0007669"/>
    <property type="project" value="InterPro"/>
</dbReference>
<dbReference type="AlphaFoldDB" id="A0A078MWX7"/>
<sequence>MKAVIVYDSNYGNTRAVAEAIAAALTGLRARLVPAEHFVPGILDPGDLLIVGSPINGWQPTAKVQQALAELPSDALHGVRAAAFDTRVRLFIHGDAARKISKALQAHGARIISTPMAFHVEGRDGPLADGELQRAASWAGNLLLQLRAAPKAKA</sequence>
<dbReference type="PROSITE" id="PS00201">
    <property type="entry name" value="FLAVODOXIN"/>
    <property type="match status" value="1"/>
</dbReference>
<dbReference type="Pfam" id="PF00258">
    <property type="entry name" value="Flavodoxin_1"/>
    <property type="match status" value="1"/>
</dbReference>
<dbReference type="InterPro" id="IPR029039">
    <property type="entry name" value="Flavoprotein-like_sf"/>
</dbReference>
<protein>
    <submittedName>
        <fullName evidence="2">Flavodoxin domain protein</fullName>
    </submittedName>
</protein>
<dbReference type="PROSITE" id="PS50902">
    <property type="entry name" value="FLAVODOXIN_LIKE"/>
    <property type="match status" value="1"/>
</dbReference>
<name>A0A078MWX7_9MICC</name>
<dbReference type="Gene3D" id="3.40.50.360">
    <property type="match status" value="1"/>
</dbReference>
<accession>A0A078MWX7</accession>
<dbReference type="SUPFAM" id="SSF52218">
    <property type="entry name" value="Flavoproteins"/>
    <property type="match status" value="1"/>
</dbReference>
<reference evidence="2" key="1">
    <citation type="submission" date="2014-07" db="EMBL/GenBank/DDBJ databases">
        <authorList>
            <person name="Urmite Genomes Urmite Genomes"/>
        </authorList>
    </citation>
    <scope>NUCLEOTIDE SEQUENCE</scope>
    <source>
        <strain evidence="2">11W110_air</strain>
    </source>
</reference>
<gene>
    <name evidence="2" type="ORF">BN1051_02694</name>
</gene>